<gene>
    <name evidence="1" type="ORF">SGQ83_10215</name>
</gene>
<comment type="caution">
    <text evidence="1">The sequence shown here is derived from an EMBL/GenBank/DDBJ whole genome shotgun (WGS) entry which is preliminary data.</text>
</comment>
<dbReference type="Proteomes" id="UP001273350">
    <property type="component" value="Unassembled WGS sequence"/>
</dbReference>
<evidence type="ECO:0000313" key="2">
    <source>
        <dbReference type="Proteomes" id="UP001273350"/>
    </source>
</evidence>
<sequence>MSIPYFLTKNEIFKPKTQIDTNKTLNIKDLNARKFIQLFIEKYDQKRGLNCVTLSGDFPKNWVKKEDVEYLISILNSNQKCCGYMNPFSSFISGDNAEVGGFAIIFLNSYITNSKIELGLNSNPKVDKKESEKIMYWYNNLKNK</sequence>
<evidence type="ECO:0000313" key="1">
    <source>
        <dbReference type="EMBL" id="MDX6189726.1"/>
    </source>
</evidence>
<organism evidence="1 2">
    <name type="scientific">Flavobacterium cupriresistens</name>
    <dbReference type="NCBI Taxonomy" id="2893885"/>
    <lineage>
        <taxon>Bacteria</taxon>
        <taxon>Pseudomonadati</taxon>
        <taxon>Bacteroidota</taxon>
        <taxon>Flavobacteriia</taxon>
        <taxon>Flavobacteriales</taxon>
        <taxon>Flavobacteriaceae</taxon>
        <taxon>Flavobacterium</taxon>
    </lineage>
</organism>
<keyword evidence="2" id="KW-1185">Reference proteome</keyword>
<dbReference type="EMBL" id="JAWXVI010000005">
    <property type="protein sequence ID" value="MDX6189726.1"/>
    <property type="molecule type" value="Genomic_DNA"/>
</dbReference>
<reference evidence="1 2" key="1">
    <citation type="submission" date="2023-11" db="EMBL/GenBank/DDBJ databases">
        <title>Unpublished Manusciprt.</title>
        <authorList>
            <person name="Saticioglu I.B."/>
            <person name="Ay H."/>
            <person name="Ajmi N."/>
            <person name="Altun S."/>
            <person name="Duman M."/>
        </authorList>
    </citation>
    <scope>NUCLEOTIDE SEQUENCE [LARGE SCALE GENOMIC DNA]</scope>
    <source>
        <strain evidence="1 2">Fl-318</strain>
    </source>
</reference>
<dbReference type="RefSeq" id="WP_230001629.1">
    <property type="nucleotide sequence ID" value="NZ_CP087134.1"/>
</dbReference>
<accession>A0ABU4RAW7</accession>
<name>A0ABU4RAW7_9FLAO</name>
<proteinExistence type="predicted"/>
<protein>
    <submittedName>
        <fullName evidence="1">Uncharacterized protein</fullName>
    </submittedName>
</protein>